<keyword evidence="2" id="KW-0378">Hydrolase</keyword>
<dbReference type="PANTHER" id="PTHR43037:SF5">
    <property type="entry name" value="FERULOYL ESTERASE"/>
    <property type="match status" value="1"/>
</dbReference>
<accession>A0ABS5TP75</accession>
<dbReference type="EMBL" id="JAHBAY010000014">
    <property type="protein sequence ID" value="MBT0772895.1"/>
    <property type="molecule type" value="Genomic_DNA"/>
</dbReference>
<dbReference type="PANTHER" id="PTHR43037">
    <property type="entry name" value="UNNAMED PRODUCT-RELATED"/>
    <property type="match status" value="1"/>
</dbReference>
<protein>
    <submittedName>
        <fullName evidence="3">Uncharacterized protein</fullName>
    </submittedName>
</protein>
<name>A0ABS5TP75_9ACTN</name>
<organism evidence="3 4">
    <name type="scientific">Kineosporia corallincola</name>
    <dbReference type="NCBI Taxonomy" id="2835133"/>
    <lineage>
        <taxon>Bacteria</taxon>
        <taxon>Bacillati</taxon>
        <taxon>Actinomycetota</taxon>
        <taxon>Actinomycetes</taxon>
        <taxon>Kineosporiales</taxon>
        <taxon>Kineosporiaceae</taxon>
        <taxon>Kineosporia</taxon>
    </lineage>
</organism>
<evidence type="ECO:0000256" key="2">
    <source>
        <dbReference type="ARBA" id="ARBA00022801"/>
    </source>
</evidence>
<keyword evidence="4" id="KW-1185">Reference proteome</keyword>
<comment type="caution">
    <text evidence="3">The sequence shown here is derived from an EMBL/GenBank/DDBJ whole genome shotgun (WGS) entry which is preliminary data.</text>
</comment>
<proteinExistence type="predicted"/>
<evidence type="ECO:0000313" key="3">
    <source>
        <dbReference type="EMBL" id="MBT0772895.1"/>
    </source>
</evidence>
<sequence>MVQYLPTGPPAGGHAFAFALPGFDHDAWNTSRAARAVELMQAPYREHPDDGTHPDVIAYWARRGVHKEVFGAGTPGEYAVLAPSTMDSTQLYPLVYVSHGGGDPINKAETTGFGALVGREQLIAVFPWNGGRSNDDVEREFPRILGELERRGYPVDRERIYATGFSAGSDATGVLACVYPDVLAAVAPCPAGNLFAKGRWFGDPESYRRNAGVRLPFVAVAGTMDGGDRYPLEAAEHLENFSIWMREIVHVPGFTAVTLEESRRLVTGDDETSRAFGLPFHRTFSTMLEDVRWLFGDYLDEAGRPVARFVTGVGLPHVQTAVQAPLVWDFLKHFRRDTATGASIRVPVVVTGVDPVARRDALV</sequence>
<dbReference type="InterPro" id="IPR029058">
    <property type="entry name" value="AB_hydrolase_fold"/>
</dbReference>
<dbReference type="Gene3D" id="3.40.50.1820">
    <property type="entry name" value="alpha/beta hydrolase"/>
    <property type="match status" value="1"/>
</dbReference>
<evidence type="ECO:0000256" key="1">
    <source>
        <dbReference type="ARBA" id="ARBA00022729"/>
    </source>
</evidence>
<evidence type="ECO:0000313" key="4">
    <source>
        <dbReference type="Proteomes" id="UP001197247"/>
    </source>
</evidence>
<dbReference type="RefSeq" id="WP_214159434.1">
    <property type="nucleotide sequence ID" value="NZ_JAHBAY010000014.1"/>
</dbReference>
<reference evidence="3 4" key="1">
    <citation type="submission" date="2021-05" db="EMBL/GenBank/DDBJ databases">
        <title>Kineosporia and Streptomyces sp. nov. two new marine actinobacteria isolated from Coral.</title>
        <authorList>
            <person name="Buangrab K."/>
            <person name="Sutthacheep M."/>
            <person name="Yeemin T."/>
            <person name="Harunari E."/>
            <person name="Igarashi Y."/>
            <person name="Kanchanasin P."/>
            <person name="Tanasupawat S."/>
            <person name="Phongsopitanun W."/>
        </authorList>
    </citation>
    <scope>NUCLEOTIDE SEQUENCE [LARGE SCALE GENOMIC DNA]</scope>
    <source>
        <strain evidence="3 4">J2-2</strain>
    </source>
</reference>
<dbReference type="InterPro" id="IPR050955">
    <property type="entry name" value="Plant_Biomass_Hydrol_Est"/>
</dbReference>
<dbReference type="Proteomes" id="UP001197247">
    <property type="component" value="Unassembled WGS sequence"/>
</dbReference>
<dbReference type="SUPFAM" id="SSF53474">
    <property type="entry name" value="alpha/beta-Hydrolases"/>
    <property type="match status" value="1"/>
</dbReference>
<keyword evidence="1" id="KW-0732">Signal</keyword>
<gene>
    <name evidence="3" type="ORF">KIH74_28390</name>
</gene>